<evidence type="ECO:0000313" key="2">
    <source>
        <dbReference type="Proteomes" id="UP000183832"/>
    </source>
</evidence>
<protein>
    <submittedName>
        <fullName evidence="1">CLUMA_CG001206, isoform A</fullName>
    </submittedName>
</protein>
<accession>A0A1J1HJ18</accession>
<dbReference type="AlphaFoldDB" id="A0A1J1HJ18"/>
<evidence type="ECO:0000313" key="1">
    <source>
        <dbReference type="EMBL" id="CRK87404.1"/>
    </source>
</evidence>
<reference evidence="1 2" key="1">
    <citation type="submission" date="2015-04" db="EMBL/GenBank/DDBJ databases">
        <authorList>
            <person name="Syromyatnikov M.Y."/>
            <person name="Popov V.N."/>
        </authorList>
    </citation>
    <scope>NUCLEOTIDE SEQUENCE [LARGE SCALE GENOMIC DNA]</scope>
</reference>
<proteinExistence type="predicted"/>
<dbReference type="EMBL" id="CVRI01000004">
    <property type="protein sequence ID" value="CRK87404.1"/>
    <property type="molecule type" value="Genomic_DNA"/>
</dbReference>
<gene>
    <name evidence="1" type="ORF">CLUMA_CG001206</name>
</gene>
<keyword evidence="2" id="KW-1185">Reference proteome</keyword>
<name>A0A1J1HJ18_9DIPT</name>
<dbReference type="Proteomes" id="UP000183832">
    <property type="component" value="Unassembled WGS sequence"/>
</dbReference>
<organism evidence="1 2">
    <name type="scientific">Clunio marinus</name>
    <dbReference type="NCBI Taxonomy" id="568069"/>
    <lineage>
        <taxon>Eukaryota</taxon>
        <taxon>Metazoa</taxon>
        <taxon>Ecdysozoa</taxon>
        <taxon>Arthropoda</taxon>
        <taxon>Hexapoda</taxon>
        <taxon>Insecta</taxon>
        <taxon>Pterygota</taxon>
        <taxon>Neoptera</taxon>
        <taxon>Endopterygota</taxon>
        <taxon>Diptera</taxon>
        <taxon>Nematocera</taxon>
        <taxon>Chironomoidea</taxon>
        <taxon>Chironomidae</taxon>
        <taxon>Clunio</taxon>
    </lineage>
</organism>
<sequence>MKLKNMIIAQPCSKNVDQLLDIIKKSIKYLKINISKQTHELDENNLNIEMIYLNINLCTFMQYFNNNSTSKLENSRRTILKSVILALLRQMDVLQQIIFLKQQGREKKTSETFSCTCCMKLSTDFEMTLSDAKPEAKVQITSISNH</sequence>